<feature type="transmembrane region" description="Helical" evidence="1">
    <location>
        <begin position="128"/>
        <end position="151"/>
    </location>
</feature>
<feature type="transmembrane region" description="Helical" evidence="1">
    <location>
        <begin position="94"/>
        <end position="116"/>
    </location>
</feature>
<sequence>MPNLKVPDSYYTPLYLRDWPTLILSIFSTILNFLNIFVLSKNFPQFKMLAFISGADLLKSITVVFIEFWLIIFYTEHLICGTYLNYYDAFFEYIISGIFQFSGFLGFAACGVTVVFRNSKNTMKIAIFASILLIFWFLLSIIFQIYLFLQLPYKPCQIDNSLENYIKNRNWITVIAFLTYGIETISLVLSFLITLSLLIFLGCKKYENDAERLRKLHFSILLSFFIFGPKNMGLLIEFLVNRIIPYIPVNIGYTIALIGPILRPFIIYFRSFKYQKTVGTYFRIPFRRGYVENIDGNNDLVERF</sequence>
<evidence type="ECO:0000313" key="4">
    <source>
        <dbReference type="WormBase" id="CBG27305"/>
    </source>
</evidence>
<proteinExistence type="predicted"/>
<evidence type="ECO:0000256" key="1">
    <source>
        <dbReference type="SAM" id="Phobius"/>
    </source>
</evidence>
<dbReference type="InParanoid" id="B6IKX6"/>
<name>B6IKX6_CAEBR</name>
<dbReference type="RefSeq" id="XP_045100115.1">
    <property type="nucleotide sequence ID" value="XM_045238473.1"/>
</dbReference>
<dbReference type="HOGENOM" id="CLU_074436_0_0_1"/>
<dbReference type="KEGG" id="cbr:CBG_27305"/>
<organism evidence="2 3">
    <name type="scientific">Caenorhabditis briggsae</name>
    <dbReference type="NCBI Taxonomy" id="6238"/>
    <lineage>
        <taxon>Eukaryota</taxon>
        <taxon>Metazoa</taxon>
        <taxon>Ecdysozoa</taxon>
        <taxon>Nematoda</taxon>
        <taxon>Chromadorea</taxon>
        <taxon>Rhabditida</taxon>
        <taxon>Rhabditina</taxon>
        <taxon>Rhabditomorpha</taxon>
        <taxon>Rhabditoidea</taxon>
        <taxon>Rhabditidae</taxon>
        <taxon>Peloderinae</taxon>
        <taxon>Caenorhabditis</taxon>
    </lineage>
</organism>
<dbReference type="PANTHER" id="PTHR22751">
    <property type="entry name" value="G-PROTEIN COUPLED RECEPTOR-RELATED"/>
    <property type="match status" value="1"/>
</dbReference>
<evidence type="ECO:0000313" key="2">
    <source>
        <dbReference type="EMBL" id="CAS00556.1"/>
    </source>
</evidence>
<feature type="transmembrane region" description="Helical" evidence="1">
    <location>
        <begin position="171"/>
        <end position="200"/>
    </location>
</feature>
<accession>B6IKX6</accession>
<keyword evidence="1" id="KW-0472">Membrane</keyword>
<evidence type="ECO:0000313" key="3">
    <source>
        <dbReference type="Proteomes" id="UP000008549"/>
    </source>
</evidence>
<dbReference type="WormBase" id="CBG27305">
    <property type="protein sequence ID" value="CBP48558"/>
    <property type="gene ID" value="WBGene00088719"/>
</dbReference>
<dbReference type="GeneID" id="68918759"/>
<gene>
    <name evidence="2 4" type="ORF">CBG27305</name>
    <name evidence="2" type="ORF">CBG_27305</name>
</gene>
<protein>
    <submittedName>
        <fullName evidence="2">Protein CBG27305</fullName>
    </submittedName>
</protein>
<feature type="transmembrane region" description="Helical" evidence="1">
    <location>
        <begin position="220"/>
        <end position="240"/>
    </location>
</feature>
<reference evidence="2 3" key="2">
    <citation type="journal article" date="2011" name="PLoS Genet.">
        <title>Caenorhabditis briggsae recombinant inbred line genotypes reveal inter-strain incompatibility and the evolution of recombination.</title>
        <authorList>
            <person name="Ross J.A."/>
            <person name="Koboldt D.C."/>
            <person name="Staisch J.E."/>
            <person name="Chamberlin H.M."/>
            <person name="Gupta B.P."/>
            <person name="Miller R.D."/>
            <person name="Baird S.E."/>
            <person name="Haag E.S."/>
        </authorList>
    </citation>
    <scope>NUCLEOTIDE SEQUENCE [LARGE SCALE GENOMIC DNA]</scope>
    <source>
        <strain evidence="2 3">AF16</strain>
    </source>
</reference>
<feature type="transmembrane region" description="Helical" evidence="1">
    <location>
        <begin position="20"/>
        <end position="39"/>
    </location>
</feature>
<keyword evidence="1" id="KW-0812">Transmembrane</keyword>
<dbReference type="EMBL" id="HE601466">
    <property type="protein sequence ID" value="CAS00556.1"/>
    <property type="molecule type" value="Genomic_DNA"/>
</dbReference>
<dbReference type="PANTHER" id="PTHR22751:SF286">
    <property type="entry name" value="G_PROTEIN_RECEP_F1_2 DOMAIN-CONTAINING PROTEIN"/>
    <property type="match status" value="1"/>
</dbReference>
<feature type="transmembrane region" description="Helical" evidence="1">
    <location>
        <begin position="51"/>
        <end position="74"/>
    </location>
</feature>
<dbReference type="AlphaFoldDB" id="B6IKX6"/>
<dbReference type="CTD" id="68918759"/>
<keyword evidence="3" id="KW-1185">Reference proteome</keyword>
<feature type="transmembrane region" description="Helical" evidence="1">
    <location>
        <begin position="246"/>
        <end position="266"/>
    </location>
</feature>
<dbReference type="SUPFAM" id="SSF81321">
    <property type="entry name" value="Family A G protein-coupled receptor-like"/>
    <property type="match status" value="1"/>
</dbReference>
<keyword evidence="1" id="KW-1133">Transmembrane helix</keyword>
<reference evidence="2 3" key="1">
    <citation type="journal article" date="2003" name="PLoS Biol.">
        <title>The genome sequence of Caenorhabditis briggsae: a platform for comparative genomics.</title>
        <authorList>
            <person name="Stein L.D."/>
            <person name="Bao Z."/>
            <person name="Blasiar D."/>
            <person name="Blumenthal T."/>
            <person name="Brent M.R."/>
            <person name="Chen N."/>
            <person name="Chinwalla A."/>
            <person name="Clarke L."/>
            <person name="Clee C."/>
            <person name="Coghlan A."/>
            <person name="Coulson A."/>
            <person name="D'Eustachio P."/>
            <person name="Fitch D.H."/>
            <person name="Fulton L.A."/>
            <person name="Fulton R.E."/>
            <person name="Griffiths-Jones S."/>
            <person name="Harris T.W."/>
            <person name="Hillier L.W."/>
            <person name="Kamath R."/>
            <person name="Kuwabara P.E."/>
            <person name="Mardis E.R."/>
            <person name="Marra M.A."/>
            <person name="Miner T.L."/>
            <person name="Minx P."/>
            <person name="Mullikin J.C."/>
            <person name="Plumb R.W."/>
            <person name="Rogers J."/>
            <person name="Schein J.E."/>
            <person name="Sohrmann M."/>
            <person name="Spieth J."/>
            <person name="Stajich J.E."/>
            <person name="Wei C."/>
            <person name="Willey D."/>
            <person name="Wilson R.K."/>
            <person name="Durbin R."/>
            <person name="Waterston R.H."/>
        </authorList>
    </citation>
    <scope>NUCLEOTIDE SEQUENCE [LARGE SCALE GENOMIC DNA]</scope>
    <source>
        <strain evidence="2 3">AF16</strain>
    </source>
</reference>
<dbReference type="Proteomes" id="UP000008549">
    <property type="component" value="Unassembled WGS sequence"/>
</dbReference>